<proteinExistence type="predicted"/>
<protein>
    <submittedName>
        <fullName evidence="1">Uncharacterized protein</fullName>
    </submittedName>
</protein>
<evidence type="ECO:0000313" key="2">
    <source>
        <dbReference type="Proteomes" id="UP000030466"/>
    </source>
</evidence>
<sequence length="113" mass="12530">MTTLTATDLSADDFERSLERGLQRLSPVMPAAVTRARHGMSGVLARLRSSEFPEITCRFSRLTADRFPLELSFSTAQPDSLRYTSEIAGPEVGDAYRLPTALRLLENLGQMLL</sequence>
<dbReference type="AlphaFoldDB" id="A0A0A6VMF0"/>
<organism evidence="1 2">
    <name type="scientific">Kocuria rosea subsp. polaris</name>
    <dbReference type="NCBI Taxonomy" id="136273"/>
    <lineage>
        <taxon>Bacteria</taxon>
        <taxon>Bacillati</taxon>
        <taxon>Actinomycetota</taxon>
        <taxon>Actinomycetes</taxon>
        <taxon>Micrococcales</taxon>
        <taxon>Micrococcaceae</taxon>
        <taxon>Kocuria</taxon>
    </lineage>
</organism>
<gene>
    <name evidence="1" type="ORF">GY22_16625</name>
</gene>
<dbReference type="EMBL" id="JSUH01000024">
    <property type="protein sequence ID" value="KHD96255.1"/>
    <property type="molecule type" value="Genomic_DNA"/>
</dbReference>
<reference evidence="1 2" key="1">
    <citation type="journal article" date="2003" name="Int. J. Syst. Evol. Microbiol.">
        <title>Kocuria polaris sp. nov., an orange-pigmented psychrophilic bacterium isolated from an Antarctic cyanobacterial mat sample.</title>
        <authorList>
            <person name="Reddy G.S."/>
            <person name="Prakash J.S."/>
            <person name="Prabahar V."/>
            <person name="Matsumoto G.I."/>
            <person name="Stackebrandt E."/>
            <person name="Shivaji S."/>
        </authorList>
    </citation>
    <scope>NUCLEOTIDE SEQUENCE [LARGE SCALE GENOMIC DNA]</scope>
    <source>
        <strain evidence="1 2">CMS 76or</strain>
    </source>
</reference>
<comment type="caution">
    <text evidence="1">The sequence shown here is derived from an EMBL/GenBank/DDBJ whole genome shotgun (WGS) entry which is preliminary data.</text>
</comment>
<accession>A0A0A6VMF0</accession>
<keyword evidence="2" id="KW-1185">Reference proteome</keyword>
<dbReference type="Proteomes" id="UP000030466">
    <property type="component" value="Unassembled WGS sequence"/>
</dbReference>
<evidence type="ECO:0000313" key="1">
    <source>
        <dbReference type="EMBL" id="KHD96255.1"/>
    </source>
</evidence>
<name>A0A0A6VMF0_KOCRO</name>